<evidence type="ECO:0000313" key="1">
    <source>
        <dbReference type="EMBL" id="MBF9194450.1"/>
    </source>
</evidence>
<dbReference type="EMBL" id="JADQDN010000001">
    <property type="protein sequence ID" value="MBF9194450.1"/>
    <property type="molecule type" value="Genomic_DNA"/>
</dbReference>
<proteinExistence type="predicted"/>
<dbReference type="RefSeq" id="WP_196261889.1">
    <property type="nucleotide sequence ID" value="NZ_JADQDN010000001.1"/>
</dbReference>
<evidence type="ECO:0008006" key="3">
    <source>
        <dbReference type="Google" id="ProtNLM"/>
    </source>
</evidence>
<dbReference type="Proteomes" id="UP000611708">
    <property type="component" value="Unassembled WGS sequence"/>
</dbReference>
<gene>
    <name evidence="1" type="ORF">I2H36_00225</name>
</gene>
<organism evidence="1 2">
    <name type="scientific">Microvirga terrestris</name>
    <dbReference type="NCBI Taxonomy" id="2791024"/>
    <lineage>
        <taxon>Bacteria</taxon>
        <taxon>Pseudomonadati</taxon>
        <taxon>Pseudomonadota</taxon>
        <taxon>Alphaproteobacteria</taxon>
        <taxon>Hyphomicrobiales</taxon>
        <taxon>Methylobacteriaceae</taxon>
        <taxon>Microvirga</taxon>
    </lineage>
</organism>
<keyword evidence="2" id="KW-1185">Reference proteome</keyword>
<reference evidence="1 2" key="1">
    <citation type="submission" date="2020-11" db="EMBL/GenBank/DDBJ databases">
        <authorList>
            <person name="Kim M.K."/>
        </authorList>
    </citation>
    <scope>NUCLEOTIDE SEQUENCE [LARGE SCALE GENOMIC DNA]</scope>
    <source>
        <strain evidence="1 2">BT290</strain>
    </source>
</reference>
<name>A0ABS0HMJ1_9HYPH</name>
<comment type="caution">
    <text evidence="1">The sequence shown here is derived from an EMBL/GenBank/DDBJ whole genome shotgun (WGS) entry which is preliminary data.</text>
</comment>
<evidence type="ECO:0000313" key="2">
    <source>
        <dbReference type="Proteomes" id="UP000611708"/>
    </source>
</evidence>
<accession>A0ABS0HMJ1</accession>
<sequence length="72" mass="7994">MAPRHPPESSDDDEQIKHLQALHKSLKESTAIDKLPVPETEQDAPGLVKAEDVEVELDRMEAYLRGPTAFTA</sequence>
<protein>
    <recommendedName>
        <fullName evidence="3">DUF3072 domain-containing protein</fullName>
    </recommendedName>
</protein>